<keyword evidence="4 6" id="KW-0862">Zinc</keyword>
<keyword evidence="9" id="KW-1185">Reference proteome</keyword>
<dbReference type="GO" id="GO:0006508">
    <property type="term" value="P:proteolysis"/>
    <property type="evidence" value="ECO:0007669"/>
    <property type="project" value="UniProtKB-KW"/>
</dbReference>
<evidence type="ECO:0000256" key="6">
    <source>
        <dbReference type="RuleBase" id="RU003435"/>
    </source>
</evidence>
<dbReference type="GO" id="GO:0046872">
    <property type="term" value="F:metal ion binding"/>
    <property type="evidence" value="ECO:0007669"/>
    <property type="project" value="UniProtKB-UniRule"/>
</dbReference>
<gene>
    <name evidence="8" type="ORF">CJ205_03525</name>
</gene>
<organism evidence="8 9">
    <name type="scientific">Dolosicoccus paucivorans</name>
    <dbReference type="NCBI Taxonomy" id="84521"/>
    <lineage>
        <taxon>Bacteria</taxon>
        <taxon>Bacillati</taxon>
        <taxon>Bacillota</taxon>
        <taxon>Bacilli</taxon>
        <taxon>Lactobacillales</taxon>
        <taxon>Aerococcaceae</taxon>
        <taxon>Dolosicoccus</taxon>
    </lineage>
</organism>
<keyword evidence="2 6" id="KW-0479">Metal-binding</keyword>
<dbReference type="OrthoDB" id="9769691at2"/>
<evidence type="ECO:0000256" key="1">
    <source>
        <dbReference type="ARBA" id="ARBA00022670"/>
    </source>
</evidence>
<evidence type="ECO:0000259" key="7">
    <source>
        <dbReference type="Pfam" id="PF01432"/>
    </source>
</evidence>
<dbReference type="NCBIfam" id="TIGR02289">
    <property type="entry name" value="M3_not_pepF"/>
    <property type="match status" value="1"/>
</dbReference>
<evidence type="ECO:0000256" key="2">
    <source>
        <dbReference type="ARBA" id="ARBA00022723"/>
    </source>
</evidence>
<keyword evidence="1 6" id="KW-0645">Protease</keyword>
<dbReference type="EMBL" id="PNHE01000010">
    <property type="protein sequence ID" value="PMC58582.1"/>
    <property type="molecule type" value="Genomic_DNA"/>
</dbReference>
<keyword evidence="3 6" id="KW-0378">Hydrolase</keyword>
<protein>
    <submittedName>
        <fullName evidence="8">M3 family oligoendopeptidase</fullName>
    </submittedName>
</protein>
<dbReference type="AlphaFoldDB" id="A0A2N6SNF2"/>
<proteinExistence type="inferred from homology"/>
<dbReference type="CDD" id="cd09606">
    <property type="entry name" value="M3B_PepF"/>
    <property type="match status" value="1"/>
</dbReference>
<dbReference type="SUPFAM" id="SSF55486">
    <property type="entry name" value="Metalloproteases ('zincins'), catalytic domain"/>
    <property type="match status" value="1"/>
</dbReference>
<keyword evidence="5 6" id="KW-0482">Metalloprotease</keyword>
<evidence type="ECO:0000313" key="8">
    <source>
        <dbReference type="EMBL" id="PMC58582.1"/>
    </source>
</evidence>
<dbReference type="RefSeq" id="WP_102227634.1">
    <property type="nucleotide sequence ID" value="NZ_PNFY01000011.1"/>
</dbReference>
<evidence type="ECO:0000256" key="4">
    <source>
        <dbReference type="ARBA" id="ARBA00022833"/>
    </source>
</evidence>
<accession>A0A2N6SNF2</accession>
<sequence>MKFEDYVYERPDLELMKREFDQSIMQIKEAKNFDEVMTGVEKIQKLTNEIDTQRTLISIRHSVNTKDWFHEQEQDFWNEQSPIINDWLADYYQAVIDSPYRKELEEVLPSTFFTYAENQLKLNDPKIIPLLQEENRLSTEYGKLRASAELEYQGKNYNLFSLGAFLESTDRSVRKEVSQLILGFYEEHQDEFDEIYDKLVKVRHEMAQALGFENFVPIGYLRQGRVGYGPKEVAQYRQYVLDHVVPVAQKLYKRQQERLNIEPMQHYDWFLTFPTGNATPIGSAEDILQTGVNMYHEMSKETGEFIDFMVEKNLLDLVAKPGKDGGGYCTYIPNYQSPFIFSNFNGTSGDVDVLTHEVGHAFQVYESRWIKTPEAVWPSHDGAEIHSMSMEFFAWPWMEQFFGDGANKYKFAHLSDAVQFLPYGVLVDHFQHEVYENPALTPKERRELWRQLEREYLPHKEYHENEFLQQGGFWFQQLHIFTAPFYYIDYTLAQVVALQFWNRAIIQKDPKAWDDYLALCQKGGTKPFLQLVEEANLLSPFEEDTFKSVIAQADQYLSNVSEDTLK</sequence>
<dbReference type="PANTHER" id="PTHR11804">
    <property type="entry name" value="PROTEASE M3 THIMET OLIGOPEPTIDASE-RELATED"/>
    <property type="match status" value="1"/>
</dbReference>
<dbReference type="InterPro" id="IPR011976">
    <property type="entry name" value="Pept_M3B_oligopep-rel"/>
</dbReference>
<dbReference type="InterPro" id="IPR001567">
    <property type="entry name" value="Pept_M3A_M3B_dom"/>
</dbReference>
<dbReference type="Proteomes" id="UP000235682">
    <property type="component" value="Unassembled WGS sequence"/>
</dbReference>
<dbReference type="PANTHER" id="PTHR11804:SF28">
    <property type="entry name" value="OLIGOENDOPEPTIDASE F"/>
    <property type="match status" value="1"/>
</dbReference>
<evidence type="ECO:0000256" key="3">
    <source>
        <dbReference type="ARBA" id="ARBA00022801"/>
    </source>
</evidence>
<evidence type="ECO:0000256" key="5">
    <source>
        <dbReference type="ARBA" id="ARBA00023049"/>
    </source>
</evidence>
<dbReference type="GO" id="GO:0006518">
    <property type="term" value="P:peptide metabolic process"/>
    <property type="evidence" value="ECO:0007669"/>
    <property type="project" value="TreeGrafter"/>
</dbReference>
<dbReference type="GO" id="GO:0004222">
    <property type="term" value="F:metalloendopeptidase activity"/>
    <property type="evidence" value="ECO:0007669"/>
    <property type="project" value="InterPro"/>
</dbReference>
<dbReference type="Pfam" id="PF01432">
    <property type="entry name" value="Peptidase_M3"/>
    <property type="match status" value="1"/>
</dbReference>
<feature type="domain" description="Peptidase M3A/M3B catalytic" evidence="7">
    <location>
        <begin position="165"/>
        <end position="544"/>
    </location>
</feature>
<comment type="similarity">
    <text evidence="6">Belongs to the peptidase M3 family.</text>
</comment>
<comment type="caution">
    <text evidence="8">The sequence shown here is derived from an EMBL/GenBank/DDBJ whole genome shotgun (WGS) entry which is preliminary data.</text>
</comment>
<dbReference type="STRING" id="84521.SAMN04487994_10489"/>
<comment type="cofactor">
    <cofactor evidence="6">
        <name>Zn(2+)</name>
        <dbReference type="ChEBI" id="CHEBI:29105"/>
    </cofactor>
    <text evidence="6">Binds 1 zinc ion.</text>
</comment>
<dbReference type="Gene3D" id="1.10.1370.30">
    <property type="match status" value="1"/>
</dbReference>
<reference evidence="8 9" key="1">
    <citation type="submission" date="2017-09" db="EMBL/GenBank/DDBJ databases">
        <title>Bacterial strain isolated from the female urinary microbiota.</title>
        <authorList>
            <person name="Thomas-White K."/>
            <person name="Kumar N."/>
            <person name="Forster S."/>
            <person name="Putonti C."/>
            <person name="Lawley T."/>
            <person name="Wolfe A.J."/>
        </authorList>
    </citation>
    <scope>NUCLEOTIDE SEQUENCE [LARGE SCALE GENOMIC DNA]</scope>
    <source>
        <strain evidence="8 9">UMB0852</strain>
    </source>
</reference>
<dbReference type="InterPro" id="IPR045090">
    <property type="entry name" value="Pept_M3A_M3B"/>
</dbReference>
<name>A0A2N6SNF2_9LACT</name>
<evidence type="ECO:0000313" key="9">
    <source>
        <dbReference type="Proteomes" id="UP000235682"/>
    </source>
</evidence>